<dbReference type="Gene3D" id="1.25.40.20">
    <property type="entry name" value="Ankyrin repeat-containing domain"/>
    <property type="match status" value="1"/>
</dbReference>
<evidence type="ECO:0008006" key="3">
    <source>
        <dbReference type="Google" id="ProtNLM"/>
    </source>
</evidence>
<accession>A0A1Y2B7Q0</accession>
<dbReference type="Proteomes" id="UP000193642">
    <property type="component" value="Unassembled WGS sequence"/>
</dbReference>
<proteinExistence type="predicted"/>
<sequence length="131" mass="14880">MLIEAGYVPHHNNLSLIHDTFLYRHLQTINTEQLARNSISLIRHTSILRANSSPFRCSVGKPKIVEYLVDRGADVNAIDLNTNDNILHLLLKTRVWKELFRAHVPVPQIKAPSLLDGRTSTMKVSNVHLIN</sequence>
<evidence type="ECO:0000313" key="1">
    <source>
        <dbReference type="EMBL" id="ORY30716.1"/>
    </source>
</evidence>
<gene>
    <name evidence="1" type="ORF">BCR33DRAFT_565182</name>
</gene>
<dbReference type="SUPFAM" id="SSF48403">
    <property type="entry name" value="Ankyrin repeat"/>
    <property type="match status" value="1"/>
</dbReference>
<dbReference type="AlphaFoldDB" id="A0A1Y2B7Q0"/>
<organism evidence="1 2">
    <name type="scientific">Rhizoclosmatium globosum</name>
    <dbReference type="NCBI Taxonomy" id="329046"/>
    <lineage>
        <taxon>Eukaryota</taxon>
        <taxon>Fungi</taxon>
        <taxon>Fungi incertae sedis</taxon>
        <taxon>Chytridiomycota</taxon>
        <taxon>Chytridiomycota incertae sedis</taxon>
        <taxon>Chytridiomycetes</taxon>
        <taxon>Chytridiales</taxon>
        <taxon>Chytriomycetaceae</taxon>
        <taxon>Rhizoclosmatium</taxon>
    </lineage>
</organism>
<dbReference type="EMBL" id="MCGO01000081">
    <property type="protein sequence ID" value="ORY30716.1"/>
    <property type="molecule type" value="Genomic_DNA"/>
</dbReference>
<reference evidence="1 2" key="1">
    <citation type="submission" date="2016-07" db="EMBL/GenBank/DDBJ databases">
        <title>Pervasive Adenine N6-methylation of Active Genes in Fungi.</title>
        <authorList>
            <consortium name="DOE Joint Genome Institute"/>
            <person name="Mondo S.J."/>
            <person name="Dannebaum R.O."/>
            <person name="Kuo R.C."/>
            <person name="Labutti K."/>
            <person name="Haridas S."/>
            <person name="Kuo A."/>
            <person name="Salamov A."/>
            <person name="Ahrendt S.R."/>
            <person name="Lipzen A."/>
            <person name="Sullivan W."/>
            <person name="Andreopoulos W.B."/>
            <person name="Clum A."/>
            <person name="Lindquist E."/>
            <person name="Daum C."/>
            <person name="Ramamoorthy G.K."/>
            <person name="Gryganskyi A."/>
            <person name="Culley D."/>
            <person name="Magnuson J.K."/>
            <person name="James T.Y."/>
            <person name="O'Malley M.A."/>
            <person name="Stajich J.E."/>
            <person name="Spatafora J.W."/>
            <person name="Visel A."/>
            <person name="Grigoriev I.V."/>
        </authorList>
    </citation>
    <scope>NUCLEOTIDE SEQUENCE [LARGE SCALE GENOMIC DNA]</scope>
    <source>
        <strain evidence="1 2">JEL800</strain>
    </source>
</reference>
<evidence type="ECO:0000313" key="2">
    <source>
        <dbReference type="Proteomes" id="UP000193642"/>
    </source>
</evidence>
<protein>
    <recommendedName>
        <fullName evidence="3">Ankyrin</fullName>
    </recommendedName>
</protein>
<keyword evidence="2" id="KW-1185">Reference proteome</keyword>
<name>A0A1Y2B7Q0_9FUNG</name>
<comment type="caution">
    <text evidence="1">The sequence shown here is derived from an EMBL/GenBank/DDBJ whole genome shotgun (WGS) entry which is preliminary data.</text>
</comment>
<dbReference type="InterPro" id="IPR036770">
    <property type="entry name" value="Ankyrin_rpt-contain_sf"/>
</dbReference>